<dbReference type="Pfam" id="PF09339">
    <property type="entry name" value="HTH_IclR"/>
    <property type="match status" value="1"/>
</dbReference>
<dbReference type="PANTHER" id="PTHR30136">
    <property type="entry name" value="HELIX-TURN-HELIX TRANSCRIPTIONAL REGULATOR, ICLR FAMILY"/>
    <property type="match status" value="1"/>
</dbReference>
<keyword evidence="1" id="KW-0805">Transcription regulation</keyword>
<dbReference type="InterPro" id="IPR050707">
    <property type="entry name" value="HTH_MetabolicPath_Reg"/>
</dbReference>
<name>A0ABY4ZYR6_9CAUL</name>
<feature type="domain" description="HTH iclR-type" evidence="4">
    <location>
        <begin position="27"/>
        <end position="89"/>
    </location>
</feature>
<evidence type="ECO:0000256" key="3">
    <source>
        <dbReference type="ARBA" id="ARBA00023163"/>
    </source>
</evidence>
<dbReference type="PANTHER" id="PTHR30136:SF8">
    <property type="entry name" value="TRANSCRIPTIONAL REGULATORY PROTEIN"/>
    <property type="match status" value="1"/>
</dbReference>
<dbReference type="SUPFAM" id="SSF46785">
    <property type="entry name" value="Winged helix' DNA-binding domain"/>
    <property type="match status" value="1"/>
</dbReference>
<protein>
    <submittedName>
        <fullName evidence="6">IclR family transcriptional regulator</fullName>
    </submittedName>
</protein>
<dbReference type="InterPro" id="IPR005471">
    <property type="entry name" value="Tscrpt_reg_IclR_N"/>
</dbReference>
<sequence length="270" mass="28772">MPRGPLEDEIMARTAKPASETARRRGIQSVEIGLNVLESLGALGQASTLSAVAQASGMAAPQVHRYLQSLISAGMAIQDPDTGRYDLGPKALKLGLVALARIDAFRLVDTAMIEFTQRTGQTVQIAALGPLGPTIVRWNMGRPAVMTSFNVGSVLPLLYSATGQTFLAFVPHAETDHLVERELKAGPLKRADAERLRLEVRARGFGHVEGAMVPGLRATAFPIFDLQGRAVLTATALSPDVLAAPGRDVALEELRGLCRDISAQLGWFGT</sequence>
<dbReference type="InterPro" id="IPR029016">
    <property type="entry name" value="GAF-like_dom_sf"/>
</dbReference>
<keyword evidence="2" id="KW-0238">DNA-binding</keyword>
<dbReference type="Pfam" id="PF01614">
    <property type="entry name" value="IclR_C"/>
    <property type="match status" value="1"/>
</dbReference>
<evidence type="ECO:0000313" key="6">
    <source>
        <dbReference type="EMBL" id="USQ97349.1"/>
    </source>
</evidence>
<reference evidence="6 7" key="1">
    <citation type="submission" date="2022-04" db="EMBL/GenBank/DDBJ databases">
        <title>Genome sequence of soybean root-associated Caulobacter segnis RL271.</title>
        <authorList>
            <person name="Longley R."/>
            <person name="Bonito G."/>
            <person name="Trigodet F."/>
            <person name="Crosson S."/>
            <person name="Fiebig A."/>
        </authorList>
    </citation>
    <scope>NUCLEOTIDE SEQUENCE [LARGE SCALE GENOMIC DNA]</scope>
    <source>
        <strain evidence="6 7">RL271</strain>
    </source>
</reference>
<evidence type="ECO:0000313" key="7">
    <source>
        <dbReference type="Proteomes" id="UP001057520"/>
    </source>
</evidence>
<dbReference type="InterPro" id="IPR036388">
    <property type="entry name" value="WH-like_DNA-bd_sf"/>
</dbReference>
<dbReference type="Gene3D" id="3.30.450.40">
    <property type="match status" value="1"/>
</dbReference>
<keyword evidence="3" id="KW-0804">Transcription</keyword>
<evidence type="ECO:0000259" key="5">
    <source>
        <dbReference type="PROSITE" id="PS51078"/>
    </source>
</evidence>
<feature type="domain" description="IclR-ED" evidence="5">
    <location>
        <begin position="90"/>
        <end position="267"/>
    </location>
</feature>
<organism evidence="6 7">
    <name type="scientific">Caulobacter segnis</name>
    <dbReference type="NCBI Taxonomy" id="88688"/>
    <lineage>
        <taxon>Bacteria</taxon>
        <taxon>Pseudomonadati</taxon>
        <taxon>Pseudomonadota</taxon>
        <taxon>Alphaproteobacteria</taxon>
        <taxon>Caulobacterales</taxon>
        <taxon>Caulobacteraceae</taxon>
        <taxon>Caulobacter</taxon>
    </lineage>
</organism>
<dbReference type="SUPFAM" id="SSF55781">
    <property type="entry name" value="GAF domain-like"/>
    <property type="match status" value="1"/>
</dbReference>
<dbReference type="EMBL" id="CP096040">
    <property type="protein sequence ID" value="USQ97349.1"/>
    <property type="molecule type" value="Genomic_DNA"/>
</dbReference>
<keyword evidence="7" id="KW-1185">Reference proteome</keyword>
<dbReference type="PROSITE" id="PS51078">
    <property type="entry name" value="ICLR_ED"/>
    <property type="match status" value="1"/>
</dbReference>
<evidence type="ECO:0000259" key="4">
    <source>
        <dbReference type="PROSITE" id="PS51077"/>
    </source>
</evidence>
<evidence type="ECO:0000256" key="1">
    <source>
        <dbReference type="ARBA" id="ARBA00023015"/>
    </source>
</evidence>
<proteinExistence type="predicted"/>
<dbReference type="PROSITE" id="PS51077">
    <property type="entry name" value="HTH_ICLR"/>
    <property type="match status" value="1"/>
</dbReference>
<dbReference type="Gene3D" id="1.10.10.10">
    <property type="entry name" value="Winged helix-like DNA-binding domain superfamily/Winged helix DNA-binding domain"/>
    <property type="match status" value="1"/>
</dbReference>
<accession>A0ABY4ZYR6</accession>
<dbReference type="Proteomes" id="UP001057520">
    <property type="component" value="Chromosome"/>
</dbReference>
<dbReference type="InterPro" id="IPR036390">
    <property type="entry name" value="WH_DNA-bd_sf"/>
</dbReference>
<dbReference type="InterPro" id="IPR014757">
    <property type="entry name" value="Tscrpt_reg_IclR_C"/>
</dbReference>
<dbReference type="SMART" id="SM00346">
    <property type="entry name" value="HTH_ICLR"/>
    <property type="match status" value="1"/>
</dbReference>
<gene>
    <name evidence="6" type="ORF">MZV50_07365</name>
</gene>
<evidence type="ECO:0000256" key="2">
    <source>
        <dbReference type="ARBA" id="ARBA00023125"/>
    </source>
</evidence>